<name>A0A8A4TMC1_SULCO</name>
<dbReference type="GO" id="GO:0009306">
    <property type="term" value="P:protein secretion"/>
    <property type="evidence" value="ECO:0007669"/>
    <property type="project" value="InterPro"/>
</dbReference>
<dbReference type="CDD" id="cd17031">
    <property type="entry name" value="T3SC_IA_SycN-like"/>
    <property type="match status" value="1"/>
</dbReference>
<reference evidence="1" key="1">
    <citation type="submission" date="2021-03" db="EMBL/GenBank/DDBJ databases">
        <title>Acanthopleuribacteraceae sp. M133.</title>
        <authorList>
            <person name="Wang G."/>
        </authorList>
    </citation>
    <scope>NUCLEOTIDE SEQUENCE</scope>
    <source>
        <strain evidence="1">M133</strain>
    </source>
</reference>
<evidence type="ECO:0000313" key="2">
    <source>
        <dbReference type="Proteomes" id="UP000663929"/>
    </source>
</evidence>
<dbReference type="SUPFAM" id="SSF69635">
    <property type="entry name" value="Type III secretory system chaperone-like"/>
    <property type="match status" value="1"/>
</dbReference>
<evidence type="ECO:0000313" key="1">
    <source>
        <dbReference type="EMBL" id="QTD51116.1"/>
    </source>
</evidence>
<dbReference type="Proteomes" id="UP000663929">
    <property type="component" value="Chromosome"/>
</dbReference>
<accession>A0A8A4TMC1</accession>
<dbReference type="Pfam" id="PF21665">
    <property type="entry name" value="Type_III_SycN"/>
    <property type="match status" value="1"/>
</dbReference>
<dbReference type="Gene3D" id="3.30.1460.10">
    <property type="match status" value="1"/>
</dbReference>
<gene>
    <name evidence="1" type="ORF">J3U87_01490</name>
</gene>
<keyword evidence="2" id="KW-1185">Reference proteome</keyword>
<sequence length="121" mass="13408">MTWVEDTLRTFGESIQLGELTFNDQGVVCLEIEKMGTLYLEQAPGTVLVYLSREMPPYESGYPAKALAACHFREALPIAVTAAMRGDNHLVFVAQIPEVEFSPPTLDRTLEILAQLHDKAA</sequence>
<dbReference type="AlphaFoldDB" id="A0A8A4TMC1"/>
<dbReference type="InterPro" id="IPR012673">
    <property type="entry name" value="T3SS_SynN"/>
</dbReference>
<dbReference type="EMBL" id="CP071793">
    <property type="protein sequence ID" value="QTD51116.1"/>
    <property type="molecule type" value="Genomic_DNA"/>
</dbReference>
<organism evidence="1 2">
    <name type="scientific">Sulfidibacter corallicola</name>
    <dbReference type="NCBI Taxonomy" id="2818388"/>
    <lineage>
        <taxon>Bacteria</taxon>
        <taxon>Pseudomonadati</taxon>
        <taxon>Acidobacteriota</taxon>
        <taxon>Holophagae</taxon>
        <taxon>Acanthopleuribacterales</taxon>
        <taxon>Acanthopleuribacteraceae</taxon>
        <taxon>Sulfidibacter</taxon>
    </lineage>
</organism>
<dbReference type="KEGG" id="scor:J3U87_01490"/>
<protein>
    <submittedName>
        <fullName evidence="1">CesT family type III secretion system chaperone</fullName>
    </submittedName>
</protein>
<dbReference type="RefSeq" id="WP_237381248.1">
    <property type="nucleotide sequence ID" value="NZ_CP071793.1"/>
</dbReference>
<proteinExistence type="predicted"/>